<dbReference type="Gene3D" id="3.80.10.10">
    <property type="entry name" value="Ribonuclease Inhibitor"/>
    <property type="match status" value="1"/>
</dbReference>
<dbReference type="InterPro" id="IPR032675">
    <property type="entry name" value="LRR_dom_sf"/>
</dbReference>
<reference evidence="1" key="1">
    <citation type="journal article" date="2020" name="Stud. Mycol.">
        <title>101 Dothideomycetes genomes: a test case for predicting lifestyles and emergence of pathogens.</title>
        <authorList>
            <person name="Haridas S."/>
            <person name="Albert R."/>
            <person name="Binder M."/>
            <person name="Bloem J."/>
            <person name="Labutti K."/>
            <person name="Salamov A."/>
            <person name="Andreopoulos B."/>
            <person name="Baker S."/>
            <person name="Barry K."/>
            <person name="Bills G."/>
            <person name="Bluhm B."/>
            <person name="Cannon C."/>
            <person name="Castanera R."/>
            <person name="Culley D."/>
            <person name="Daum C."/>
            <person name="Ezra D."/>
            <person name="Gonzalez J."/>
            <person name="Henrissat B."/>
            <person name="Kuo A."/>
            <person name="Liang C."/>
            <person name="Lipzen A."/>
            <person name="Lutzoni F."/>
            <person name="Magnuson J."/>
            <person name="Mondo S."/>
            <person name="Nolan M."/>
            <person name="Ohm R."/>
            <person name="Pangilinan J."/>
            <person name="Park H.-J."/>
            <person name="Ramirez L."/>
            <person name="Alfaro M."/>
            <person name="Sun H."/>
            <person name="Tritt A."/>
            <person name="Yoshinaga Y."/>
            <person name="Zwiers L.-H."/>
            <person name="Turgeon B."/>
            <person name="Goodwin S."/>
            <person name="Spatafora J."/>
            <person name="Crous P."/>
            <person name="Grigoriev I."/>
        </authorList>
    </citation>
    <scope>NUCLEOTIDE SEQUENCE</scope>
    <source>
        <strain evidence="1">CBS 122681</strain>
    </source>
</reference>
<organism evidence="1 2">
    <name type="scientific">Lophiostoma macrostomum CBS 122681</name>
    <dbReference type="NCBI Taxonomy" id="1314788"/>
    <lineage>
        <taxon>Eukaryota</taxon>
        <taxon>Fungi</taxon>
        <taxon>Dikarya</taxon>
        <taxon>Ascomycota</taxon>
        <taxon>Pezizomycotina</taxon>
        <taxon>Dothideomycetes</taxon>
        <taxon>Pleosporomycetidae</taxon>
        <taxon>Pleosporales</taxon>
        <taxon>Lophiostomataceae</taxon>
        <taxon>Lophiostoma</taxon>
    </lineage>
</organism>
<protein>
    <submittedName>
        <fullName evidence="1">Uncharacterized protein</fullName>
    </submittedName>
</protein>
<proteinExistence type="predicted"/>
<keyword evidence="2" id="KW-1185">Reference proteome</keyword>
<accession>A0A6A6TAJ3</accession>
<dbReference type="Proteomes" id="UP000799324">
    <property type="component" value="Unassembled WGS sequence"/>
</dbReference>
<gene>
    <name evidence="1" type="ORF">K491DRAFT_715080</name>
</gene>
<dbReference type="AlphaFoldDB" id="A0A6A6TAJ3"/>
<evidence type="ECO:0000313" key="2">
    <source>
        <dbReference type="Proteomes" id="UP000799324"/>
    </source>
</evidence>
<dbReference type="SUPFAM" id="SSF52047">
    <property type="entry name" value="RNI-like"/>
    <property type="match status" value="1"/>
</dbReference>
<dbReference type="EMBL" id="MU004333">
    <property type="protein sequence ID" value="KAF2656672.1"/>
    <property type="molecule type" value="Genomic_DNA"/>
</dbReference>
<evidence type="ECO:0000313" key="1">
    <source>
        <dbReference type="EMBL" id="KAF2656672.1"/>
    </source>
</evidence>
<sequence length="331" mass="38616">MSQFLGYLDHVRTLDLVLPDVPASQLVFRQLLERIPGNELHCVTFAPASKIRKDSLDVLLDFLLTKPTITKAVIPEVYDRGLSDETSDESNAEGNPRTRVSYRCEYERDHLQEVYYMDENNTAAFKRILEELHDEPVATDIWGYHKGRSPPPGLQNPAMTMLFTHLRHVKALRFSGIHLQQPHLRLRRFMNHVYNPEFLQELQFRDCELVEDFLEDWHRRLSGLTTLLIEDNTTRLYDPSRLIESLRNCDILENLCLQINLVQPNPGQTFLQVRGALRLLLHPFQDSLARLVLRFGAEEFHSQIIELILKSYCQKLTHFGIQEPVRQYSPM</sequence>
<name>A0A6A6TAJ3_9PLEO</name>